<organism evidence="2">
    <name type="scientific">marine sediment metagenome</name>
    <dbReference type="NCBI Taxonomy" id="412755"/>
    <lineage>
        <taxon>unclassified sequences</taxon>
        <taxon>metagenomes</taxon>
        <taxon>ecological metagenomes</taxon>
    </lineage>
</organism>
<dbReference type="Pfam" id="PF12838">
    <property type="entry name" value="Fer4_7"/>
    <property type="match status" value="1"/>
</dbReference>
<dbReference type="AlphaFoldDB" id="X1DST2"/>
<dbReference type="PANTHER" id="PTHR42827:SF1">
    <property type="entry name" value="IRON-SULFUR CLUSTER-BINDING PROTEIN"/>
    <property type="match status" value="1"/>
</dbReference>
<proteinExistence type="predicted"/>
<dbReference type="EMBL" id="BARU01002092">
    <property type="protein sequence ID" value="GAH24076.1"/>
    <property type="molecule type" value="Genomic_DNA"/>
</dbReference>
<evidence type="ECO:0000259" key="1">
    <source>
        <dbReference type="PROSITE" id="PS51379"/>
    </source>
</evidence>
<accession>X1DST2</accession>
<feature type="non-terminal residue" evidence="2">
    <location>
        <position position="1"/>
    </location>
</feature>
<dbReference type="InterPro" id="IPR017896">
    <property type="entry name" value="4Fe4S_Fe-S-bd"/>
</dbReference>
<comment type="caution">
    <text evidence="2">The sequence shown here is derived from an EMBL/GenBank/DDBJ whole genome shotgun (WGS) entry which is preliminary data.</text>
</comment>
<dbReference type="InterPro" id="IPR017900">
    <property type="entry name" value="4Fe4S_Fe_S_CS"/>
</dbReference>
<protein>
    <submittedName>
        <fullName evidence="2">Putative reductive dehalogenase (RdhA)</fullName>
    </submittedName>
</protein>
<feature type="domain" description="4Fe-4S ferredoxin-type" evidence="1">
    <location>
        <begin position="233"/>
        <end position="262"/>
    </location>
</feature>
<reference evidence="2" key="1">
    <citation type="journal article" date="2014" name="Front. Microbiol.">
        <title>High frequency of phylogenetically diverse reductive dehalogenase-homologous genes in deep subseafloor sedimentary metagenomes.</title>
        <authorList>
            <person name="Kawai M."/>
            <person name="Futagami T."/>
            <person name="Toyoda A."/>
            <person name="Takaki Y."/>
            <person name="Nishi S."/>
            <person name="Hori S."/>
            <person name="Arai W."/>
            <person name="Tsubouchi T."/>
            <person name="Morono Y."/>
            <person name="Uchiyama I."/>
            <person name="Ito T."/>
            <person name="Fujiyama A."/>
            <person name="Inagaki F."/>
            <person name="Takami H."/>
        </authorList>
    </citation>
    <scope>NUCLEOTIDE SEQUENCE</scope>
    <source>
        <strain evidence="2">Expedition CK06-06</strain>
    </source>
</reference>
<dbReference type="PROSITE" id="PS51379">
    <property type="entry name" value="4FE4S_FER_2"/>
    <property type="match status" value="1"/>
</dbReference>
<dbReference type="PROSITE" id="PS00198">
    <property type="entry name" value="4FE4S_FER_1"/>
    <property type="match status" value="1"/>
</dbReference>
<sequence>LKTYQNNFADDMLKNIKENKEGYTHFDYAFSKASWTVYNRFPFAFSWKGDTSFEEDWYGYKLREQQYQIKDLAEFTAQVKKIAKFYGASLVGITKINEKWIYKNAGKRSDGHFLGSCPINLPPEIDRVIVIAIEMDPVGLSTTPTLPACAATGLGYSKMAFIISCLGEFIRNLGYRAIQCGNDTALSIPLAVDAGLGALGRNGLLVTPEYGSGVRICKVFTDLPLVSDEPNLNFISKLSNFCKSCYQCAEICETKAISFQPEPDFKGETISNNPSVKKYYINPEKCFEFWAENTSDCSKCITVCPFSNIKKPLTVDKFWKE</sequence>
<gene>
    <name evidence="2" type="ORF">S03H2_05099</name>
</gene>
<evidence type="ECO:0000313" key="2">
    <source>
        <dbReference type="EMBL" id="GAH24076.1"/>
    </source>
</evidence>
<name>X1DST2_9ZZZZ</name>
<dbReference type="SUPFAM" id="SSF54862">
    <property type="entry name" value="4Fe-4S ferredoxins"/>
    <property type="match status" value="1"/>
</dbReference>
<dbReference type="PANTHER" id="PTHR42827">
    <property type="entry name" value="IRON-SULFUR CLUSTER-BINDING PROTEIN-RELATED"/>
    <property type="match status" value="1"/>
</dbReference>
<dbReference type="Gene3D" id="3.30.70.20">
    <property type="match status" value="1"/>
</dbReference>